<evidence type="ECO:0000313" key="2">
    <source>
        <dbReference type="EMBL" id="WWC67167.1"/>
    </source>
</evidence>
<feature type="compositionally biased region" description="Low complexity" evidence="1">
    <location>
        <begin position="101"/>
        <end position="111"/>
    </location>
</feature>
<dbReference type="GeneID" id="96955696"/>
<dbReference type="SUPFAM" id="SSF50630">
    <property type="entry name" value="Acid proteases"/>
    <property type="match status" value="1"/>
</dbReference>
<dbReference type="Proteomes" id="UP000094020">
    <property type="component" value="Chromosome 1"/>
</dbReference>
<evidence type="ECO:0000256" key="1">
    <source>
        <dbReference type="SAM" id="MobiDB-lite"/>
    </source>
</evidence>
<proteinExistence type="predicted"/>
<gene>
    <name evidence="2" type="ORF">I206_101074</name>
</gene>
<evidence type="ECO:0000313" key="3">
    <source>
        <dbReference type="Proteomes" id="UP000094020"/>
    </source>
</evidence>
<keyword evidence="3" id="KW-1185">Reference proteome</keyword>
<protein>
    <submittedName>
        <fullName evidence="2">Uncharacterized protein</fullName>
    </submittedName>
</protein>
<organism evidence="2 3">
    <name type="scientific">Kwoniella pini CBS 10737</name>
    <dbReference type="NCBI Taxonomy" id="1296096"/>
    <lineage>
        <taxon>Eukaryota</taxon>
        <taxon>Fungi</taxon>
        <taxon>Dikarya</taxon>
        <taxon>Basidiomycota</taxon>
        <taxon>Agaricomycotina</taxon>
        <taxon>Tremellomycetes</taxon>
        <taxon>Tremellales</taxon>
        <taxon>Cryptococcaceae</taxon>
        <taxon>Kwoniella</taxon>
    </lineage>
</organism>
<feature type="region of interest" description="Disordered" evidence="1">
    <location>
        <begin position="90"/>
        <end position="204"/>
    </location>
</feature>
<name>A0AAJ8KZ76_9TREE</name>
<dbReference type="RefSeq" id="XP_070058426.1">
    <property type="nucleotide sequence ID" value="XM_070202325.1"/>
</dbReference>
<reference evidence="2" key="2">
    <citation type="submission" date="2024-02" db="EMBL/GenBank/DDBJ databases">
        <title>Comparative genomics of Cryptococcus and Kwoniella reveals pathogenesis evolution and contrasting modes of karyotype evolution via chromosome fusion or intercentromeric recombination.</title>
        <authorList>
            <person name="Coelho M.A."/>
            <person name="David-Palma M."/>
            <person name="Shea T."/>
            <person name="Bowers K."/>
            <person name="McGinley-Smith S."/>
            <person name="Mohammad A.W."/>
            <person name="Gnirke A."/>
            <person name="Yurkov A.M."/>
            <person name="Nowrousian M."/>
            <person name="Sun S."/>
            <person name="Cuomo C.A."/>
            <person name="Heitman J."/>
        </authorList>
    </citation>
    <scope>NUCLEOTIDE SEQUENCE</scope>
    <source>
        <strain evidence="2">CBS 10737</strain>
    </source>
</reference>
<dbReference type="KEGG" id="kpin:96955696"/>
<reference evidence="2" key="1">
    <citation type="submission" date="2013-07" db="EMBL/GenBank/DDBJ databases">
        <authorList>
            <consortium name="The Broad Institute Genome Sequencing Platform"/>
            <person name="Cuomo C."/>
            <person name="Litvintseva A."/>
            <person name="Chen Y."/>
            <person name="Heitman J."/>
            <person name="Sun S."/>
            <person name="Springer D."/>
            <person name="Dromer F."/>
            <person name="Young S.K."/>
            <person name="Zeng Q."/>
            <person name="Gargeya S."/>
            <person name="Fitzgerald M."/>
            <person name="Abouelleil A."/>
            <person name="Alvarado L."/>
            <person name="Berlin A.M."/>
            <person name="Chapman S.B."/>
            <person name="Dewar J."/>
            <person name="Goldberg J."/>
            <person name="Griggs A."/>
            <person name="Gujja S."/>
            <person name="Hansen M."/>
            <person name="Howarth C."/>
            <person name="Imamovic A."/>
            <person name="Larimer J."/>
            <person name="McCowan C."/>
            <person name="Murphy C."/>
            <person name="Pearson M."/>
            <person name="Priest M."/>
            <person name="Roberts A."/>
            <person name="Saif S."/>
            <person name="Shea T."/>
            <person name="Sykes S."/>
            <person name="Wortman J."/>
            <person name="Nusbaum C."/>
            <person name="Birren B."/>
        </authorList>
    </citation>
    <scope>NUCLEOTIDE SEQUENCE</scope>
    <source>
        <strain evidence="2">CBS 10737</strain>
    </source>
</reference>
<accession>A0AAJ8KZ76</accession>
<dbReference type="InterPro" id="IPR021109">
    <property type="entry name" value="Peptidase_aspartic_dom_sf"/>
</dbReference>
<dbReference type="Gene3D" id="2.40.70.10">
    <property type="entry name" value="Acid Proteases"/>
    <property type="match status" value="1"/>
</dbReference>
<sequence length="353" mass="38713">MFLYNVHTPQKTFALTHKDDEDRSKLFERVLAKAGLTKEQKSQASLLYEFEGERWSLDDDDDFEILSSRFPPTSTPSATLHLTIPQQAHAHFSNPPAYNGSSGPKSSPSSKLKSKVKKSSSMKSTTTKSANGDSPSKAAEIKPLGEPINGSPVREKKQSLSVLGSDSPVGASNGDQTRSLNGAGKAKSVMSTRSRKSKWGDDDAEPLGAVRKREWEEFHNNKGSRTVMGKINGIPNIRMLLKSGYRHVYVSREFALKHKLVPKKSGMGSMGYTGLKVMSNVDITVGTRTASHPAYMSEENYFDVILGRSWLEKMAIKIDPLDPTALTYMDSGEAIPCDLVVLKDDNGNVITIT</sequence>
<dbReference type="EMBL" id="CP144519">
    <property type="protein sequence ID" value="WWC67167.1"/>
    <property type="molecule type" value="Genomic_DNA"/>
</dbReference>
<dbReference type="AlphaFoldDB" id="A0AAJ8KZ76"/>
<dbReference type="CDD" id="cd00303">
    <property type="entry name" value="retropepsin_like"/>
    <property type="match status" value="1"/>
</dbReference>